<dbReference type="AlphaFoldDB" id="A0A0H5Q4Z1"/>
<feature type="coiled-coil region" evidence="1">
    <location>
        <begin position="75"/>
        <end position="102"/>
    </location>
</feature>
<sequence>MALTLNQAAKACGRSKSTLLNAINSGRMSAPKDDRGRYAIDPAELHRAFPFQAPDRSANRSPEPQPTTLENHLTNRGLEREVELLREMLAKAEANADHWRTLAERQQALLEDKRPKEPRSLLQRLLGQQSPK</sequence>
<keyword evidence="1" id="KW-0175">Coiled coil</keyword>
<feature type="region of interest" description="Disordered" evidence="2">
    <location>
        <begin position="109"/>
        <end position="132"/>
    </location>
</feature>
<evidence type="ECO:0000256" key="1">
    <source>
        <dbReference type="SAM" id="Coils"/>
    </source>
</evidence>
<evidence type="ECO:0000313" key="3">
    <source>
        <dbReference type="EMBL" id="CRY97101.1"/>
    </source>
</evidence>
<proteinExistence type="predicted"/>
<feature type="compositionally biased region" description="Low complexity" evidence="2">
    <location>
        <begin position="120"/>
        <end position="132"/>
    </location>
</feature>
<dbReference type="EMBL" id="LN853932">
    <property type="protein sequence ID" value="CRY97101.1"/>
    <property type="molecule type" value="Genomic_DNA"/>
</dbReference>
<keyword evidence="3" id="KW-0614">Plasmid</keyword>
<accession>A0A0H5Q4Z1</accession>
<evidence type="ECO:0000256" key="2">
    <source>
        <dbReference type="SAM" id="MobiDB-lite"/>
    </source>
</evidence>
<reference evidence="3" key="2">
    <citation type="submission" date="2015-07" db="EMBL/GenBank/DDBJ databases">
        <title>Plasmids, circular viruses and viroids from rat gut.</title>
        <authorList>
            <person name="Jorgensen T.J."/>
            <person name="Hansen M.A."/>
            <person name="Xu Z."/>
            <person name="Tabak M.A."/>
            <person name="Sorensen S.J."/>
            <person name="Hansen L.H."/>
        </authorList>
    </citation>
    <scope>NUCLEOTIDE SEQUENCE</scope>
    <source>
        <plasmid evidence="3">pRGFK1371</plasmid>
    </source>
</reference>
<feature type="compositionally biased region" description="Polar residues" evidence="2">
    <location>
        <begin position="59"/>
        <end position="71"/>
    </location>
</feature>
<organism evidence="3">
    <name type="scientific">uncultured prokaryote</name>
    <dbReference type="NCBI Taxonomy" id="198431"/>
    <lineage>
        <taxon>unclassified sequences</taxon>
        <taxon>environmental samples</taxon>
    </lineage>
</organism>
<feature type="region of interest" description="Disordered" evidence="2">
    <location>
        <begin position="49"/>
        <end position="71"/>
    </location>
</feature>
<evidence type="ECO:0008006" key="4">
    <source>
        <dbReference type="Google" id="ProtNLM"/>
    </source>
</evidence>
<name>A0A0H5Q4Z1_9ZZZZ</name>
<reference evidence="3" key="1">
    <citation type="submission" date="2015-06" db="EMBL/GenBank/DDBJ databases">
        <authorList>
            <person name="Joergensen T."/>
        </authorList>
    </citation>
    <scope>NUCLEOTIDE SEQUENCE</scope>
    <source>
        <plasmid evidence="3">pRGFK1371</plasmid>
    </source>
</reference>
<geneLocation type="plasmid" evidence="3">
    <name>pRGFK1371</name>
</geneLocation>
<protein>
    <recommendedName>
        <fullName evidence="4">Helix-turn-helix domain-containing protein</fullName>
    </recommendedName>
</protein>
<feature type="compositionally biased region" description="Basic and acidic residues" evidence="2">
    <location>
        <begin position="110"/>
        <end position="119"/>
    </location>
</feature>